<feature type="signal peptide" evidence="1">
    <location>
        <begin position="1"/>
        <end position="18"/>
    </location>
</feature>
<feature type="domain" description="Bacterial Ig-like" evidence="2">
    <location>
        <begin position="55"/>
        <end position="154"/>
    </location>
</feature>
<evidence type="ECO:0000259" key="2">
    <source>
        <dbReference type="Pfam" id="PF20251"/>
    </source>
</evidence>
<accession>A0A1M5YFL7</accession>
<evidence type="ECO:0000313" key="4">
    <source>
        <dbReference type="Proteomes" id="UP000183995"/>
    </source>
</evidence>
<evidence type="ECO:0000313" key="3">
    <source>
        <dbReference type="EMBL" id="SHI10861.1"/>
    </source>
</evidence>
<dbReference type="PROSITE" id="PS51257">
    <property type="entry name" value="PROKAR_LIPOPROTEIN"/>
    <property type="match status" value="1"/>
</dbReference>
<keyword evidence="1" id="KW-0732">Signal</keyword>
<feature type="chain" id="PRO_5039163979" description="Bacterial Ig-like domain-containing protein" evidence="1">
    <location>
        <begin position="19"/>
        <end position="422"/>
    </location>
</feature>
<dbReference type="Pfam" id="PF14275">
    <property type="entry name" value="DUF4362"/>
    <property type="match status" value="1"/>
</dbReference>
<dbReference type="EMBL" id="FQXV01000008">
    <property type="protein sequence ID" value="SHI10861.1"/>
    <property type="molecule type" value="Genomic_DNA"/>
</dbReference>
<name>A0A1M5YFL7_9FIRM</name>
<organism evidence="3 4">
    <name type="scientific">Sporobacter termitidis DSM 10068</name>
    <dbReference type="NCBI Taxonomy" id="1123282"/>
    <lineage>
        <taxon>Bacteria</taxon>
        <taxon>Bacillati</taxon>
        <taxon>Bacillota</taxon>
        <taxon>Clostridia</taxon>
        <taxon>Eubacteriales</taxon>
        <taxon>Oscillospiraceae</taxon>
        <taxon>Sporobacter</taxon>
    </lineage>
</organism>
<dbReference type="Pfam" id="PF20251">
    <property type="entry name" value="Big_14"/>
    <property type="match status" value="1"/>
</dbReference>
<dbReference type="AlphaFoldDB" id="A0A1M5YFL7"/>
<dbReference type="InterPro" id="IPR046878">
    <property type="entry name" value="Big_14"/>
</dbReference>
<sequence length="422" mass="45699">MKRIIALICCAALAGALAGCGGGAGNGTQAPSPRGGLKPSEYQDSDFDTSGDIIIKTEYEVYGSDVPEISYTIANNTAAELTYGVEYAVEVSKDGTWYQVPFPENMAWIMIGVILKPHAVNSGSFKLSDLDYRFADGSYRLIKKIGDKRYFAEFRIGPSAITAETPFGYQPLEKLPEDYSSEAAAANGDVVFSLKGTWNTEKLAAFVDKAALGMPAMLRLVRFTIEGDPIILDCVYNENHSGYYLFKHDNSRDKFGADPGITQTIYSYLITDGAGLYLSNCAGWEMTKIYIGAATARIPWPSDAADISGPVQAVERMTEKRLGGNLARYKVYSPGGGKSVSLSEEKLSYGYERPGRGEIQSLANPDGSVTQIRDIVWLDDASFVLICDTSSNLKYFSAVGAAGKSGFGTDYKITNGVFEIVK</sequence>
<proteinExistence type="predicted"/>
<keyword evidence="4" id="KW-1185">Reference proteome</keyword>
<dbReference type="Proteomes" id="UP000183995">
    <property type="component" value="Unassembled WGS sequence"/>
</dbReference>
<reference evidence="3 4" key="1">
    <citation type="submission" date="2016-11" db="EMBL/GenBank/DDBJ databases">
        <authorList>
            <person name="Jaros S."/>
            <person name="Januszkiewicz K."/>
            <person name="Wedrychowicz H."/>
        </authorList>
    </citation>
    <scope>NUCLEOTIDE SEQUENCE [LARGE SCALE GENOMIC DNA]</scope>
    <source>
        <strain evidence="3 4">DSM 10068</strain>
    </source>
</reference>
<dbReference type="InterPro" id="IPR025372">
    <property type="entry name" value="DUF4362"/>
</dbReference>
<dbReference type="OrthoDB" id="1734049at2"/>
<dbReference type="RefSeq" id="WP_073079477.1">
    <property type="nucleotide sequence ID" value="NZ_FQXV01000008.1"/>
</dbReference>
<protein>
    <recommendedName>
        <fullName evidence="2">Bacterial Ig-like domain-containing protein</fullName>
    </recommendedName>
</protein>
<gene>
    <name evidence="3" type="ORF">SAMN02745823_02487</name>
</gene>
<evidence type="ECO:0000256" key="1">
    <source>
        <dbReference type="SAM" id="SignalP"/>
    </source>
</evidence>
<dbReference type="STRING" id="1123282.SAMN02745823_02487"/>